<protein>
    <submittedName>
        <fullName evidence="2">Repressor protein CI</fullName>
    </submittedName>
</protein>
<evidence type="ECO:0000259" key="1">
    <source>
        <dbReference type="Pfam" id="PF13443"/>
    </source>
</evidence>
<organism evidence="2">
    <name type="scientific">Siphoviridae sp. ct2kB26</name>
    <dbReference type="NCBI Taxonomy" id="2825317"/>
    <lineage>
        <taxon>Viruses</taxon>
        <taxon>Duplodnaviria</taxon>
        <taxon>Heunggongvirae</taxon>
        <taxon>Uroviricota</taxon>
        <taxon>Caudoviricetes</taxon>
    </lineage>
</organism>
<proteinExistence type="predicted"/>
<reference evidence="2" key="1">
    <citation type="journal article" date="2021" name="Proc. Natl. Acad. Sci. U.S.A.">
        <title>A Catalog of Tens of Thousands of Viruses from Human Metagenomes Reveals Hidden Associations with Chronic Diseases.</title>
        <authorList>
            <person name="Tisza M.J."/>
            <person name="Buck C.B."/>
        </authorList>
    </citation>
    <scope>NUCLEOTIDE SEQUENCE</scope>
    <source>
        <strain evidence="2">Ct2kB26</strain>
    </source>
</reference>
<feature type="domain" description="HTH cro/C1-type" evidence="1">
    <location>
        <begin position="22"/>
        <end position="79"/>
    </location>
</feature>
<evidence type="ECO:0000313" key="2">
    <source>
        <dbReference type="EMBL" id="DAE03236.1"/>
    </source>
</evidence>
<sequence length="82" mass="9425">MPKVNLLRDEGRERAKVRRTLIRVKCAERDIPSQAVLARKIGLNESTMSTKINSGAWTADDLRALDRQLRFSEEELARFVRA</sequence>
<dbReference type="EMBL" id="BK015360">
    <property type="protein sequence ID" value="DAE03236.1"/>
    <property type="molecule type" value="Genomic_DNA"/>
</dbReference>
<dbReference type="Pfam" id="PF13443">
    <property type="entry name" value="HTH_26"/>
    <property type="match status" value="1"/>
</dbReference>
<dbReference type="InterPro" id="IPR001387">
    <property type="entry name" value="Cro/C1-type_HTH"/>
</dbReference>
<name>A0A8S5PAJ3_9CAUD</name>
<accession>A0A8S5PAJ3</accession>